<reference evidence="2 3" key="1">
    <citation type="submission" date="2018-06" db="EMBL/GenBank/DDBJ databases">
        <title>Genome analysis of cellulolytic fungus Trichoderma lentiforme CFAM-422.</title>
        <authorList>
            <person name="Steindorff A.S."/>
            <person name="Formighieri E.F."/>
            <person name="Midorikawa G.E.O."/>
            <person name="Tamietti M.S."/>
            <person name="Ramos E.Z."/>
            <person name="Silva A.S."/>
            <person name="Bon E.P.S."/>
            <person name="Mendes T.D."/>
            <person name="Damaso M.C.T."/>
            <person name="Favaro L.C.L."/>
        </authorList>
    </citation>
    <scope>NUCLEOTIDE SEQUENCE [LARGE SCALE GENOMIC DNA]</scope>
    <source>
        <strain evidence="2 3">CFAM-422</strain>
    </source>
</reference>
<evidence type="ECO:0000256" key="1">
    <source>
        <dbReference type="SAM" id="SignalP"/>
    </source>
</evidence>
<comment type="caution">
    <text evidence="2">The sequence shown here is derived from an EMBL/GenBank/DDBJ whole genome shotgun (WGS) entry which is preliminary data.</text>
</comment>
<keyword evidence="1" id="KW-0732">Signal</keyword>
<dbReference type="Proteomes" id="UP000801864">
    <property type="component" value="Unassembled WGS sequence"/>
</dbReference>
<sequence length="171" mass="18432">MAPAPLLSFIFGLAGLFRVTNGYNFAIAESYTVIDHAGGVSETQDLIFISDGSESPGCCQWEKSSSLSGYPILDNSFGAYACGVDINFYKSGNDFVYYKNNGDGTELGRCTSNNAPSGQVTASCLGFGSVQTIYIQYSCTNYNQDPRVIAAAVHLAFTEVSRRFDGLESWT</sequence>
<accession>A0A9P4XNJ5</accession>
<dbReference type="AlphaFoldDB" id="A0A9P4XNJ5"/>
<feature type="signal peptide" evidence="1">
    <location>
        <begin position="1"/>
        <end position="22"/>
    </location>
</feature>
<protein>
    <submittedName>
        <fullName evidence="2">Uncharacterized protein</fullName>
    </submittedName>
</protein>
<gene>
    <name evidence="2" type="ORF">CFAM422_001835</name>
</gene>
<evidence type="ECO:0000313" key="3">
    <source>
        <dbReference type="Proteomes" id="UP000801864"/>
    </source>
</evidence>
<evidence type="ECO:0000313" key="2">
    <source>
        <dbReference type="EMBL" id="KAF3076226.1"/>
    </source>
</evidence>
<organism evidence="2 3">
    <name type="scientific">Trichoderma lentiforme</name>
    <dbReference type="NCBI Taxonomy" id="1567552"/>
    <lineage>
        <taxon>Eukaryota</taxon>
        <taxon>Fungi</taxon>
        <taxon>Dikarya</taxon>
        <taxon>Ascomycota</taxon>
        <taxon>Pezizomycotina</taxon>
        <taxon>Sordariomycetes</taxon>
        <taxon>Hypocreomycetidae</taxon>
        <taxon>Hypocreales</taxon>
        <taxon>Hypocreaceae</taxon>
        <taxon>Trichoderma</taxon>
    </lineage>
</organism>
<dbReference type="EMBL" id="QLNT01000002">
    <property type="protein sequence ID" value="KAF3076226.1"/>
    <property type="molecule type" value="Genomic_DNA"/>
</dbReference>
<feature type="chain" id="PRO_5040441269" evidence="1">
    <location>
        <begin position="23"/>
        <end position="171"/>
    </location>
</feature>
<name>A0A9P4XNJ5_9HYPO</name>
<keyword evidence="3" id="KW-1185">Reference proteome</keyword>
<proteinExistence type="predicted"/>